<keyword evidence="8" id="KW-1185">Reference proteome</keyword>
<evidence type="ECO:0000313" key="7">
    <source>
        <dbReference type="Proteomes" id="UP000038040"/>
    </source>
</evidence>
<comment type="cofactor">
    <cofactor evidence="1">
        <name>Mg(2+)</name>
        <dbReference type="ChEBI" id="CHEBI:18420"/>
    </cofactor>
</comment>
<dbReference type="WBParaSite" id="DME_0000263101-mRNA-1">
    <property type="protein sequence ID" value="DME_0000263101-mRNA-1"/>
    <property type="gene ID" value="DME_0000263101"/>
</dbReference>
<evidence type="ECO:0000256" key="4">
    <source>
        <dbReference type="SAM" id="MobiDB-lite"/>
    </source>
</evidence>
<dbReference type="CDD" id="cd14338">
    <property type="entry name" value="UBA_SIK"/>
    <property type="match status" value="1"/>
</dbReference>
<evidence type="ECO:0000256" key="2">
    <source>
        <dbReference type="ARBA" id="ARBA00022741"/>
    </source>
</evidence>
<name>A0A0N4U6R5_DRAME</name>
<dbReference type="GO" id="GO:0005524">
    <property type="term" value="F:ATP binding"/>
    <property type="evidence" value="ECO:0007669"/>
    <property type="project" value="UniProtKB-KW"/>
</dbReference>
<dbReference type="InterPro" id="IPR011009">
    <property type="entry name" value="Kinase-like_dom_sf"/>
</dbReference>
<dbReference type="OrthoDB" id="193931at2759"/>
<dbReference type="Proteomes" id="UP000038040">
    <property type="component" value="Unplaced"/>
</dbReference>
<dbReference type="STRING" id="318479.A0A0N4U6R5"/>
<dbReference type="FunFam" id="1.10.510.10:FF:000571">
    <property type="entry name" value="Maternal embryonic leucine zipper kinase"/>
    <property type="match status" value="1"/>
</dbReference>
<dbReference type="GO" id="GO:0035556">
    <property type="term" value="P:intracellular signal transduction"/>
    <property type="evidence" value="ECO:0007669"/>
    <property type="project" value="TreeGrafter"/>
</dbReference>
<evidence type="ECO:0000313" key="8">
    <source>
        <dbReference type="Proteomes" id="UP000274756"/>
    </source>
</evidence>
<dbReference type="Pfam" id="PF23312">
    <property type="entry name" value="UBA_SIK3"/>
    <property type="match status" value="1"/>
</dbReference>
<evidence type="ECO:0000313" key="9">
    <source>
        <dbReference type="WBParaSite" id="DME_0000263101-mRNA-1"/>
    </source>
</evidence>
<dbReference type="Pfam" id="PF00069">
    <property type="entry name" value="Pkinase"/>
    <property type="match status" value="1"/>
</dbReference>
<dbReference type="PROSITE" id="PS00108">
    <property type="entry name" value="PROTEIN_KINASE_ST"/>
    <property type="match status" value="1"/>
</dbReference>
<evidence type="ECO:0000313" key="6">
    <source>
        <dbReference type="EMBL" id="VDN57018.1"/>
    </source>
</evidence>
<sequence>MKSIQVAIKIVDKTRLDNVNLTKVYREIEVLKKLDHPNIIKLYQVMETKNMLYLVTEYAPNGEIFDEIAKQKRLSEPNARVKFAQIISAVEYCHQRNIVHRDLKAENLLLDANMNIKIADFGFSNFFSKSDTLNTFCGSPPYAAPESLGVVLYVLICGVLPFDGPNLQVLRDQVLSGRFRVPYFMSTDCENLIRRMLTMDPNKRATIEQIRKHRWMAPLVQHNLTQEVKSVINKSEPQQQILKLMHNLGIDSNRTVQSLKNKSYDNFMAIYMLLLDRWRSSSMHADLRTLKRQSEITRCKSPLRALRDHKSFQRTESTSLDESKELIKPSKIGKIASIDEGVEDDLQSSNTSQIICRSGKLPSSDSIVSSPSPFESFDSQIESDIMSSISSCHSSGFYGANTSLLENYQKLRNSEDSEQILLTSSQCTTFGFGWRASDNSVFHEPFPTVQLSRKSEAMKQIQTHEAQPSTSNVGVQLQNMQITPLITAEANHSILGTSSKKLALPENLEFQPQKFLNIKQSIYIEKRLGVAGDMNSISEAKNVLKAKLKQKQIKARIQLLQQQNYHITQVNHNITSGSNLPLSPIEDRRSFEDDSMDIA</sequence>
<organism evidence="7 9">
    <name type="scientific">Dracunculus medinensis</name>
    <name type="common">Guinea worm</name>
    <dbReference type="NCBI Taxonomy" id="318479"/>
    <lineage>
        <taxon>Eukaryota</taxon>
        <taxon>Metazoa</taxon>
        <taxon>Ecdysozoa</taxon>
        <taxon>Nematoda</taxon>
        <taxon>Chromadorea</taxon>
        <taxon>Rhabditida</taxon>
        <taxon>Spirurina</taxon>
        <taxon>Dracunculoidea</taxon>
        <taxon>Dracunculidae</taxon>
        <taxon>Dracunculus</taxon>
    </lineage>
</organism>
<dbReference type="InterPro" id="IPR000719">
    <property type="entry name" value="Prot_kinase_dom"/>
</dbReference>
<reference evidence="9" key="1">
    <citation type="submission" date="2017-02" db="UniProtKB">
        <authorList>
            <consortium name="WormBaseParasite"/>
        </authorList>
    </citation>
    <scope>IDENTIFICATION</scope>
</reference>
<feature type="domain" description="Protein kinase" evidence="5">
    <location>
        <begin position="1"/>
        <end position="216"/>
    </location>
</feature>
<dbReference type="PANTHER" id="PTHR24346:SF74">
    <property type="entry name" value="PROTEIN KINASE DOMAIN-CONTAINING PROTEIN"/>
    <property type="match status" value="1"/>
</dbReference>
<gene>
    <name evidence="6" type="ORF">DME_LOCUS6991</name>
</gene>
<evidence type="ECO:0000259" key="5">
    <source>
        <dbReference type="PROSITE" id="PS50011"/>
    </source>
</evidence>
<dbReference type="SUPFAM" id="SSF56112">
    <property type="entry name" value="Protein kinase-like (PK-like)"/>
    <property type="match status" value="1"/>
</dbReference>
<protein>
    <submittedName>
        <fullName evidence="9">Protein kinase domain-containing protein</fullName>
    </submittedName>
</protein>
<keyword evidence="3" id="KW-0067">ATP-binding</keyword>
<feature type="region of interest" description="Disordered" evidence="4">
    <location>
        <begin position="578"/>
        <end position="599"/>
    </location>
</feature>
<proteinExistence type="predicted"/>
<dbReference type="GO" id="GO:0050321">
    <property type="term" value="F:tau-protein kinase activity"/>
    <property type="evidence" value="ECO:0007669"/>
    <property type="project" value="TreeGrafter"/>
</dbReference>
<dbReference type="Proteomes" id="UP000274756">
    <property type="component" value="Unassembled WGS sequence"/>
</dbReference>
<dbReference type="EMBL" id="UYYG01001158">
    <property type="protein sequence ID" value="VDN57018.1"/>
    <property type="molecule type" value="Genomic_DNA"/>
</dbReference>
<dbReference type="SMART" id="SM00220">
    <property type="entry name" value="S_TKc"/>
    <property type="match status" value="1"/>
</dbReference>
<accession>A0A0N4U6R5</accession>
<dbReference type="AlphaFoldDB" id="A0A0N4U6R5"/>
<reference evidence="6 8" key="2">
    <citation type="submission" date="2018-11" db="EMBL/GenBank/DDBJ databases">
        <authorList>
            <consortium name="Pathogen Informatics"/>
        </authorList>
    </citation>
    <scope>NUCLEOTIDE SEQUENCE [LARGE SCALE GENOMIC DNA]</scope>
</reference>
<dbReference type="Gene3D" id="1.10.510.10">
    <property type="entry name" value="Transferase(Phosphotransferase) domain 1"/>
    <property type="match status" value="1"/>
</dbReference>
<dbReference type="GO" id="GO:0005737">
    <property type="term" value="C:cytoplasm"/>
    <property type="evidence" value="ECO:0007669"/>
    <property type="project" value="TreeGrafter"/>
</dbReference>
<dbReference type="PROSITE" id="PS50011">
    <property type="entry name" value="PROTEIN_KINASE_DOM"/>
    <property type="match status" value="1"/>
</dbReference>
<dbReference type="PANTHER" id="PTHR24346">
    <property type="entry name" value="MAP/MICROTUBULE AFFINITY-REGULATING KINASE"/>
    <property type="match status" value="1"/>
</dbReference>
<evidence type="ECO:0000256" key="3">
    <source>
        <dbReference type="ARBA" id="ARBA00022840"/>
    </source>
</evidence>
<keyword evidence="2" id="KW-0547">Nucleotide-binding</keyword>
<dbReference type="InterPro" id="IPR008271">
    <property type="entry name" value="Ser/Thr_kinase_AS"/>
</dbReference>
<evidence type="ECO:0000256" key="1">
    <source>
        <dbReference type="ARBA" id="ARBA00001946"/>
    </source>
</evidence>
<dbReference type="InterPro" id="IPR057380">
    <property type="entry name" value="UBA_SIK1/2/3"/>
</dbReference>
<dbReference type="GO" id="GO:0000226">
    <property type="term" value="P:microtubule cytoskeleton organization"/>
    <property type="evidence" value="ECO:0007669"/>
    <property type="project" value="TreeGrafter"/>
</dbReference>